<evidence type="ECO:0000313" key="2">
    <source>
        <dbReference type="Proteomes" id="UP000541444"/>
    </source>
</evidence>
<dbReference type="PANTHER" id="PTHR11440">
    <property type="entry name" value="LECITHIN-CHOLESTEROL ACYLTRANSFERASE-RELATED"/>
    <property type="match status" value="1"/>
</dbReference>
<organism evidence="1 2">
    <name type="scientific">Kingdonia uniflora</name>
    <dbReference type="NCBI Taxonomy" id="39325"/>
    <lineage>
        <taxon>Eukaryota</taxon>
        <taxon>Viridiplantae</taxon>
        <taxon>Streptophyta</taxon>
        <taxon>Embryophyta</taxon>
        <taxon>Tracheophyta</taxon>
        <taxon>Spermatophyta</taxon>
        <taxon>Magnoliopsida</taxon>
        <taxon>Ranunculales</taxon>
        <taxon>Circaeasteraceae</taxon>
        <taxon>Kingdonia</taxon>
    </lineage>
</organism>
<comment type="caution">
    <text evidence="1">The sequence shown here is derived from an EMBL/GenBank/DDBJ whole genome shotgun (WGS) entry which is preliminary data.</text>
</comment>
<evidence type="ECO:0000313" key="1">
    <source>
        <dbReference type="EMBL" id="KAF6169611.1"/>
    </source>
</evidence>
<name>A0A7J7NQY0_9MAGN</name>
<reference evidence="1 2" key="1">
    <citation type="journal article" date="2020" name="IScience">
        <title>Genome Sequencing of the Endangered Kingdonia uniflora (Circaeasteraceae, Ranunculales) Reveals Potential Mechanisms of Evolutionary Specialization.</title>
        <authorList>
            <person name="Sun Y."/>
            <person name="Deng T."/>
            <person name="Zhang A."/>
            <person name="Moore M.J."/>
            <person name="Landis J.B."/>
            <person name="Lin N."/>
            <person name="Zhang H."/>
            <person name="Zhang X."/>
            <person name="Huang J."/>
            <person name="Zhang X."/>
            <person name="Sun H."/>
            <person name="Wang H."/>
        </authorList>
    </citation>
    <scope>NUCLEOTIDE SEQUENCE [LARGE SCALE GENOMIC DNA]</scope>
    <source>
        <strain evidence="1">TB1705</strain>
        <tissue evidence="1">Leaf</tissue>
    </source>
</reference>
<dbReference type="Proteomes" id="UP000541444">
    <property type="component" value="Unassembled WGS sequence"/>
</dbReference>
<sequence length="129" mass="14922">MTNGVIVFAQVFAKYVNKWICIACPFQGAPGYINDTLLTGLQFIYGFESLFFVSRWSMHQLLVECPSIYEMLPNPTFNWRQQPQIQVWRSQSEGIETSAKLESYGPTESVILFEEALRHNEVPILKFHN</sequence>
<keyword evidence="2" id="KW-1185">Reference proteome</keyword>
<accession>A0A7J7NQY0</accession>
<gene>
    <name evidence="1" type="ORF">GIB67_015548</name>
</gene>
<dbReference type="OrthoDB" id="190846at2759"/>
<protein>
    <submittedName>
        <fullName evidence="1">Uncharacterized protein</fullName>
    </submittedName>
</protein>
<dbReference type="EMBL" id="JACGCM010000629">
    <property type="protein sequence ID" value="KAF6169611.1"/>
    <property type="molecule type" value="Genomic_DNA"/>
</dbReference>
<dbReference type="AlphaFoldDB" id="A0A7J7NQY0"/>
<proteinExistence type="predicted"/>